<dbReference type="PROSITE" id="PS50157">
    <property type="entry name" value="ZINC_FINGER_C2H2_2"/>
    <property type="match status" value="2"/>
</dbReference>
<comment type="subcellular location">
    <subcellularLocation>
        <location evidence="1">Nucleus</location>
    </subcellularLocation>
</comment>
<keyword evidence="7" id="KW-0804">Transcription</keyword>
<name>A0AAD4XAH5_9MAGN</name>
<keyword evidence="2" id="KW-0479">Metal-binding</keyword>
<evidence type="ECO:0000256" key="4">
    <source>
        <dbReference type="ARBA" id="ARBA00022771"/>
    </source>
</evidence>
<proteinExistence type="predicted"/>
<keyword evidence="4 9" id="KW-0863">Zinc-finger</keyword>
<dbReference type="PROSITE" id="PS00028">
    <property type="entry name" value="ZINC_FINGER_C2H2_1"/>
    <property type="match status" value="2"/>
</dbReference>
<keyword evidence="5" id="KW-0862">Zinc</keyword>
<keyword evidence="3" id="KW-0677">Repeat</keyword>
<comment type="caution">
    <text evidence="11">The sequence shown here is derived from an EMBL/GenBank/DDBJ whole genome shotgun (WGS) entry which is preliminary data.</text>
</comment>
<organism evidence="11 12">
    <name type="scientific">Papaver atlanticum</name>
    <dbReference type="NCBI Taxonomy" id="357466"/>
    <lineage>
        <taxon>Eukaryota</taxon>
        <taxon>Viridiplantae</taxon>
        <taxon>Streptophyta</taxon>
        <taxon>Embryophyta</taxon>
        <taxon>Tracheophyta</taxon>
        <taxon>Spermatophyta</taxon>
        <taxon>Magnoliopsida</taxon>
        <taxon>Ranunculales</taxon>
        <taxon>Papaveraceae</taxon>
        <taxon>Papaveroideae</taxon>
        <taxon>Papaver</taxon>
    </lineage>
</organism>
<accession>A0AAD4XAH5</accession>
<dbReference type="Gene3D" id="3.30.160.60">
    <property type="entry name" value="Classic Zinc Finger"/>
    <property type="match status" value="2"/>
</dbReference>
<evidence type="ECO:0000313" key="12">
    <source>
        <dbReference type="Proteomes" id="UP001202328"/>
    </source>
</evidence>
<protein>
    <recommendedName>
        <fullName evidence="10">C2H2-type domain-containing protein</fullName>
    </recommendedName>
</protein>
<evidence type="ECO:0000259" key="10">
    <source>
        <dbReference type="PROSITE" id="PS50157"/>
    </source>
</evidence>
<evidence type="ECO:0000256" key="6">
    <source>
        <dbReference type="ARBA" id="ARBA00023015"/>
    </source>
</evidence>
<dbReference type="InterPro" id="IPR013087">
    <property type="entry name" value="Znf_C2H2_type"/>
</dbReference>
<dbReference type="Pfam" id="PF13912">
    <property type="entry name" value="zf-C2H2_6"/>
    <property type="match status" value="2"/>
</dbReference>
<sequence>MTSNKRSREETEDSIEVTMAKCLMLLSRDKREIDYQSVIDQQQTRTATGTQDRVYECKTCNKQFPSFQALGGHRASHKTRRVMDLYSSDNRSVNYNQKQANRVKIYRCSICGLKFAAGQALGGHMRRHRDDMIESSTTIGLSSSLSSDITTAANHQKVVPQVSVLKRSNSRRVLSLNFDIDLSLSLDPLDNNDFDFSTDVKASGKHISTPSTIYSII</sequence>
<dbReference type="SUPFAM" id="SSF57667">
    <property type="entry name" value="beta-beta-alpha zinc fingers"/>
    <property type="match status" value="1"/>
</dbReference>
<dbReference type="EMBL" id="JAJJMB010013076">
    <property type="protein sequence ID" value="KAI3871117.1"/>
    <property type="molecule type" value="Genomic_DNA"/>
</dbReference>
<dbReference type="Proteomes" id="UP001202328">
    <property type="component" value="Unassembled WGS sequence"/>
</dbReference>
<keyword evidence="8" id="KW-0539">Nucleus</keyword>
<evidence type="ECO:0000256" key="8">
    <source>
        <dbReference type="ARBA" id="ARBA00023242"/>
    </source>
</evidence>
<evidence type="ECO:0000313" key="11">
    <source>
        <dbReference type="EMBL" id="KAI3871117.1"/>
    </source>
</evidence>
<dbReference type="AlphaFoldDB" id="A0AAD4XAH5"/>
<evidence type="ECO:0000256" key="1">
    <source>
        <dbReference type="ARBA" id="ARBA00004123"/>
    </source>
</evidence>
<dbReference type="GO" id="GO:0008270">
    <property type="term" value="F:zinc ion binding"/>
    <property type="evidence" value="ECO:0007669"/>
    <property type="project" value="UniProtKB-KW"/>
</dbReference>
<evidence type="ECO:0000256" key="3">
    <source>
        <dbReference type="ARBA" id="ARBA00022737"/>
    </source>
</evidence>
<dbReference type="InterPro" id="IPR036236">
    <property type="entry name" value="Znf_C2H2_sf"/>
</dbReference>
<evidence type="ECO:0000256" key="9">
    <source>
        <dbReference type="PROSITE-ProRule" id="PRU00042"/>
    </source>
</evidence>
<dbReference type="GO" id="GO:0005634">
    <property type="term" value="C:nucleus"/>
    <property type="evidence" value="ECO:0007669"/>
    <property type="project" value="UniProtKB-SubCell"/>
</dbReference>
<dbReference type="SMART" id="SM00355">
    <property type="entry name" value="ZnF_C2H2"/>
    <property type="match status" value="2"/>
</dbReference>
<feature type="domain" description="C2H2-type" evidence="10">
    <location>
        <begin position="106"/>
        <end position="133"/>
    </location>
</feature>
<feature type="domain" description="C2H2-type" evidence="10">
    <location>
        <begin position="55"/>
        <end position="82"/>
    </location>
</feature>
<dbReference type="PANTHER" id="PTHR26374:SF456">
    <property type="entry name" value="ZINC FINGER PROTEIN ZAT5-LIKE"/>
    <property type="match status" value="1"/>
</dbReference>
<evidence type="ECO:0000256" key="2">
    <source>
        <dbReference type="ARBA" id="ARBA00022723"/>
    </source>
</evidence>
<evidence type="ECO:0000256" key="5">
    <source>
        <dbReference type="ARBA" id="ARBA00022833"/>
    </source>
</evidence>
<reference evidence="11" key="1">
    <citation type="submission" date="2022-04" db="EMBL/GenBank/DDBJ databases">
        <title>A functionally conserved STORR gene fusion in Papaver species that diverged 16.8 million years ago.</title>
        <authorList>
            <person name="Catania T."/>
        </authorList>
    </citation>
    <scope>NUCLEOTIDE SEQUENCE</scope>
    <source>
        <strain evidence="11">S-188037</strain>
    </source>
</reference>
<dbReference type="PANTHER" id="PTHR26374">
    <property type="entry name" value="ZINC FINGER PROTEIN ZAT5"/>
    <property type="match status" value="1"/>
</dbReference>
<keyword evidence="6" id="KW-0805">Transcription regulation</keyword>
<evidence type="ECO:0000256" key="7">
    <source>
        <dbReference type="ARBA" id="ARBA00023163"/>
    </source>
</evidence>
<keyword evidence="12" id="KW-1185">Reference proteome</keyword>
<gene>
    <name evidence="11" type="ORF">MKW98_015017</name>
</gene>